<dbReference type="EC" id="1.5.1.7" evidence="5"/>
<keyword evidence="8" id="KW-1185">Reference proteome</keyword>
<evidence type="ECO:0000313" key="8">
    <source>
        <dbReference type="Proteomes" id="UP000325395"/>
    </source>
</evidence>
<keyword evidence="4 5" id="KW-0457">Lysine biosynthesis</keyword>
<dbReference type="Pfam" id="PF05222">
    <property type="entry name" value="AlaDh_PNT_N"/>
    <property type="match status" value="1"/>
</dbReference>
<reference evidence="7 8" key="1">
    <citation type="submission" date="2019-04" db="EMBL/GenBank/DDBJ databases">
        <authorList>
            <consortium name="DOE Joint Genome Institute"/>
            <person name="Mondo S."/>
            <person name="Kjaerbolling I."/>
            <person name="Vesth T."/>
            <person name="Frisvad J.C."/>
            <person name="Nybo J.L."/>
            <person name="Theobald S."/>
            <person name="Kildgaard S."/>
            <person name="Isbrandt T."/>
            <person name="Kuo A."/>
            <person name="Sato A."/>
            <person name="Lyhne E.K."/>
            <person name="Kogle M.E."/>
            <person name="Wiebenga A."/>
            <person name="Kun R.S."/>
            <person name="Lubbers R.J."/>
            <person name="Makela M.R."/>
            <person name="Barry K."/>
            <person name="Chovatia M."/>
            <person name="Clum A."/>
            <person name="Daum C."/>
            <person name="Haridas S."/>
            <person name="He G."/>
            <person name="LaButti K."/>
            <person name="Lipzen A."/>
            <person name="Riley R."/>
            <person name="Salamov A."/>
            <person name="Simmons B.A."/>
            <person name="Magnuson J.K."/>
            <person name="Henrissat B."/>
            <person name="Mortensen U.H."/>
            <person name="Larsen T.O."/>
            <person name="Devries R.P."/>
            <person name="Grigoriev I.V."/>
            <person name="Machida M."/>
            <person name="Baker S.E."/>
            <person name="Andersen M.R."/>
            <person name="Cantor M.N."/>
            <person name="Hua S.X."/>
        </authorList>
    </citation>
    <scope>NUCLEOTIDE SEQUENCE [LARGE SCALE GENOMIC DNA]</scope>
    <source>
        <strain evidence="7 8">CBS 117616</strain>
    </source>
</reference>
<keyword evidence="3 5" id="KW-0520">NAD</keyword>
<dbReference type="Proteomes" id="UP000325395">
    <property type="component" value="Unassembled WGS sequence"/>
</dbReference>
<dbReference type="InterPro" id="IPR007886">
    <property type="entry name" value="AlaDH/PNT_N"/>
</dbReference>
<evidence type="ECO:0000256" key="1">
    <source>
        <dbReference type="ARBA" id="ARBA00005689"/>
    </source>
</evidence>
<organism evidence="7 8">
    <name type="scientific">Aspergillus pseudocaelatus</name>
    <dbReference type="NCBI Taxonomy" id="1825620"/>
    <lineage>
        <taxon>Eukaryota</taxon>
        <taxon>Fungi</taxon>
        <taxon>Dikarya</taxon>
        <taxon>Ascomycota</taxon>
        <taxon>Pezizomycotina</taxon>
        <taxon>Eurotiomycetes</taxon>
        <taxon>Eurotiomycetidae</taxon>
        <taxon>Eurotiales</taxon>
        <taxon>Aspergillaceae</taxon>
        <taxon>Aspergillus</taxon>
        <taxon>Aspergillus subgen. Circumdati</taxon>
    </lineage>
</organism>
<gene>
    <name evidence="7" type="ORF">BDV36DRAFT_310660</name>
</gene>
<feature type="domain" description="Alanine dehydrogenase/pyridine nucleotide transhydrogenase N-terminal" evidence="6">
    <location>
        <begin position="16"/>
        <end position="105"/>
    </location>
</feature>
<protein>
    <recommendedName>
        <fullName evidence="5">Saccharopine dehydrogenase [NAD(+), L-lysine-forming]</fullName>
        <shortName evidence="5">SDH</shortName>
        <ecNumber evidence="5">1.5.1.7</ecNumber>
    </recommendedName>
    <alternativeName>
        <fullName evidence="5">Lysine--2-oxoglutarate reductase</fullName>
    </alternativeName>
</protein>
<comment type="similarity">
    <text evidence="1 5">Belongs to the AlaDH/PNT family.</text>
</comment>
<dbReference type="Gene3D" id="3.40.50.720">
    <property type="entry name" value="NAD(P)-binding Rossmann-like Domain"/>
    <property type="match status" value="2"/>
</dbReference>
<dbReference type="PIRSF" id="PIRSF018250">
    <property type="entry name" value="Saccharopine_DH_Lys"/>
    <property type="match status" value="1"/>
</dbReference>
<name>A0ABQ6WJU0_9EURO</name>
<evidence type="ECO:0000313" key="7">
    <source>
        <dbReference type="EMBL" id="KAE8415831.1"/>
    </source>
</evidence>
<dbReference type="SUPFAM" id="SSF52283">
    <property type="entry name" value="Formate/glycerate dehydrogenase catalytic domain-like"/>
    <property type="match status" value="1"/>
</dbReference>
<evidence type="ECO:0000256" key="3">
    <source>
        <dbReference type="ARBA" id="ARBA00023027"/>
    </source>
</evidence>
<comment type="pathway">
    <text evidence="5">Amino-acid biosynthesis; L-lysine biosynthesis via AAA pathway; L-lysine from L-alpha-aminoadipate (fungal route): step 3/3.</text>
</comment>
<evidence type="ECO:0000256" key="4">
    <source>
        <dbReference type="ARBA" id="ARBA00023154"/>
    </source>
</evidence>
<keyword evidence="2 5" id="KW-0560">Oxidoreductase</keyword>
<dbReference type="PANTHER" id="PTHR11133:SF23">
    <property type="entry name" value="SACCHAROPINE DEHYDROGENASE [NAD(+), L-LYSINE-FORMING]"/>
    <property type="match status" value="1"/>
</dbReference>
<accession>A0ABQ6WJU0</accession>
<keyword evidence="5" id="KW-0028">Amino-acid biosynthesis</keyword>
<dbReference type="PANTHER" id="PTHR11133">
    <property type="entry name" value="SACCHAROPINE DEHYDROGENASE"/>
    <property type="match status" value="1"/>
</dbReference>
<evidence type="ECO:0000256" key="5">
    <source>
        <dbReference type="PIRNR" id="PIRNR018250"/>
    </source>
</evidence>
<evidence type="ECO:0000256" key="2">
    <source>
        <dbReference type="ARBA" id="ARBA00023002"/>
    </source>
</evidence>
<proteinExistence type="inferred from homology"/>
<dbReference type="InterPro" id="IPR027281">
    <property type="entry name" value="Lys1"/>
</dbReference>
<dbReference type="EMBL" id="ML735761">
    <property type="protein sequence ID" value="KAE8415831.1"/>
    <property type="molecule type" value="Genomic_DNA"/>
</dbReference>
<comment type="catalytic activity">
    <reaction evidence="5">
        <text>L-saccharopine + NAD(+) + H2O = L-lysine + 2-oxoglutarate + NADH + H(+)</text>
        <dbReference type="Rhea" id="RHEA:12440"/>
        <dbReference type="ChEBI" id="CHEBI:15377"/>
        <dbReference type="ChEBI" id="CHEBI:15378"/>
        <dbReference type="ChEBI" id="CHEBI:16810"/>
        <dbReference type="ChEBI" id="CHEBI:32551"/>
        <dbReference type="ChEBI" id="CHEBI:57540"/>
        <dbReference type="ChEBI" id="CHEBI:57945"/>
        <dbReference type="ChEBI" id="CHEBI:57951"/>
        <dbReference type="EC" id="1.5.1.7"/>
    </reaction>
</comment>
<dbReference type="InterPro" id="IPR051168">
    <property type="entry name" value="AASS"/>
</dbReference>
<sequence>MHLNRRPHKILHLRHEDPPIGCRALITPKTSKELVENGIAINVESSLVRCFADSEYEAAGATMVPTYSWPNAPLDHIIIGTKEVQIDRFPLQHLHVYAGHFYKEQTGSYEKLFYDTPKAVHAGGLDSMMYEYHSSLLGTALAIKTWAHQLLHKDVSTMPPMPVYSNSEMVVQEPQEYLRRGVEFAGRLPRTTVVGAQVRCGSSAVHACHQLGIPDSQIVRWTQADTARPGPYKEILESDILLNCIFLSEPIPPLMDFEALRLPRNLSVVCDISCNSHAPYSPIPICSGDCTFEKPVLSIPVQSGPPLSVISIPYLPSAVPNEACEDAAQVALPSIKQLGSWDDSPVWKQLEELVYEKLQTISETKVAPRAML</sequence>
<evidence type="ECO:0000259" key="6">
    <source>
        <dbReference type="Pfam" id="PF05222"/>
    </source>
</evidence>